<keyword evidence="7" id="KW-0547">Nucleotide-binding</keyword>
<dbReference type="FunFam" id="3.40.50.300:FF:000127">
    <property type="entry name" value="Ribose import ATP-binding protein RbsA"/>
    <property type="match status" value="1"/>
</dbReference>
<dbReference type="PANTHER" id="PTHR43790">
    <property type="entry name" value="CARBOHYDRATE TRANSPORT ATP-BINDING PROTEIN MG119-RELATED"/>
    <property type="match status" value="1"/>
</dbReference>
<feature type="domain" description="ABC transporter" evidence="11">
    <location>
        <begin position="254"/>
        <end position="498"/>
    </location>
</feature>
<gene>
    <name evidence="12" type="ORF">FRZ40_08465</name>
</gene>
<dbReference type="GO" id="GO:0016887">
    <property type="term" value="F:ATP hydrolysis activity"/>
    <property type="evidence" value="ECO:0007669"/>
    <property type="project" value="InterPro"/>
</dbReference>
<keyword evidence="6" id="KW-0677">Repeat</keyword>
<evidence type="ECO:0000256" key="1">
    <source>
        <dbReference type="ARBA" id="ARBA00004202"/>
    </source>
</evidence>
<evidence type="ECO:0000259" key="11">
    <source>
        <dbReference type="PROSITE" id="PS50893"/>
    </source>
</evidence>
<dbReference type="InterPro" id="IPR003593">
    <property type="entry name" value="AAA+_ATPase"/>
</dbReference>
<dbReference type="AlphaFoldDB" id="A0A5C6VX10"/>
<keyword evidence="9" id="KW-1278">Translocase</keyword>
<evidence type="ECO:0000256" key="6">
    <source>
        <dbReference type="ARBA" id="ARBA00022737"/>
    </source>
</evidence>
<dbReference type="CDD" id="cd03216">
    <property type="entry name" value="ABC_Carb_Monos_I"/>
    <property type="match status" value="1"/>
</dbReference>
<evidence type="ECO:0000256" key="8">
    <source>
        <dbReference type="ARBA" id="ARBA00022840"/>
    </source>
</evidence>
<evidence type="ECO:0000256" key="2">
    <source>
        <dbReference type="ARBA" id="ARBA00022448"/>
    </source>
</evidence>
<keyword evidence="8 12" id="KW-0067">ATP-binding</keyword>
<sequence>MDTILKLDNITKSFPGVKALQDIHLEIARGEIHALLGENGAGKSTLMKILCGIYQPDDGTIVIDGEARHFTNYHDAVAAGVGIVFQEFSLIPYLNAVENMFLGRELRNRFGMLDRLKMRRAAAEIFARLGVAIDLSVPIRELSVAQQQFVEIGKALSLNARILILDEPTATLTPAEAEHLFTIMRDLKQQGVAMIFISHHLEEIFEVCDRITVLRDGQYVGMTDVAQTDVSRLVEMMVGRKIESSFPPKPTLPADAKNVLEVNALQLHKDGPTNRFTLREGEILGFAGLVGSGRTETALAVIGADTAHVKDIRINGAAVNLSDPADALKSGIGILPESRKTEGLITSFSIKQNISINNLGKYRTGRFFIDHGSEAKATADIMKRVGVKAPTMHTEVATLSGGNQQKVVIARWLNHHTNILIFDEPTRGIDVGAKAEIYLLMRELTARGYSIIMISSELPEIVGMCDRVAVFRQGRIEAMLEGDQIESNAVMTYATAGATAGASTGTRGATQHEHA</sequence>
<comment type="subcellular location">
    <subcellularLocation>
        <location evidence="1">Cell membrane</location>
        <topology evidence="1">Peripheral membrane protein</topology>
    </subcellularLocation>
</comment>
<dbReference type="RefSeq" id="WP_147234796.1">
    <property type="nucleotide sequence ID" value="NZ_VOQS01000001.1"/>
</dbReference>
<evidence type="ECO:0000313" key="12">
    <source>
        <dbReference type="EMBL" id="TXC89156.1"/>
    </source>
</evidence>
<evidence type="ECO:0000256" key="5">
    <source>
        <dbReference type="ARBA" id="ARBA00022597"/>
    </source>
</evidence>
<keyword evidence="10" id="KW-0472">Membrane</keyword>
<dbReference type="GO" id="GO:0005524">
    <property type="term" value="F:ATP binding"/>
    <property type="evidence" value="ECO:0007669"/>
    <property type="project" value="UniProtKB-KW"/>
</dbReference>
<accession>A0A5C6VX10</accession>
<dbReference type="Proteomes" id="UP000321776">
    <property type="component" value="Unassembled WGS sequence"/>
</dbReference>
<evidence type="ECO:0000256" key="3">
    <source>
        <dbReference type="ARBA" id="ARBA00022475"/>
    </source>
</evidence>
<feature type="domain" description="ABC transporter" evidence="11">
    <location>
        <begin position="5"/>
        <end position="241"/>
    </location>
</feature>
<evidence type="ECO:0000256" key="9">
    <source>
        <dbReference type="ARBA" id="ARBA00022967"/>
    </source>
</evidence>
<keyword evidence="3" id="KW-1003">Cell membrane</keyword>
<dbReference type="InterPro" id="IPR017871">
    <property type="entry name" value="ABC_transporter-like_CS"/>
</dbReference>
<dbReference type="SMART" id="SM00382">
    <property type="entry name" value="AAA"/>
    <property type="match status" value="2"/>
</dbReference>
<dbReference type="SUPFAM" id="SSF52540">
    <property type="entry name" value="P-loop containing nucleoside triphosphate hydrolases"/>
    <property type="match status" value="2"/>
</dbReference>
<dbReference type="InterPro" id="IPR027417">
    <property type="entry name" value="P-loop_NTPase"/>
</dbReference>
<dbReference type="EMBL" id="VOQS01000001">
    <property type="protein sequence ID" value="TXC89156.1"/>
    <property type="molecule type" value="Genomic_DNA"/>
</dbReference>
<dbReference type="Pfam" id="PF00005">
    <property type="entry name" value="ABC_tran"/>
    <property type="match status" value="2"/>
</dbReference>
<name>A0A5C6VX10_9BURK</name>
<evidence type="ECO:0000256" key="10">
    <source>
        <dbReference type="ARBA" id="ARBA00023136"/>
    </source>
</evidence>
<dbReference type="InterPro" id="IPR050107">
    <property type="entry name" value="ABC_carbohydrate_import_ATPase"/>
</dbReference>
<proteinExistence type="predicted"/>
<dbReference type="GO" id="GO:0005886">
    <property type="term" value="C:plasma membrane"/>
    <property type="evidence" value="ECO:0007669"/>
    <property type="project" value="UniProtKB-SubCell"/>
</dbReference>
<keyword evidence="2" id="KW-0813">Transport</keyword>
<dbReference type="CDD" id="cd03215">
    <property type="entry name" value="ABC_Carb_Monos_II"/>
    <property type="match status" value="1"/>
</dbReference>
<dbReference type="PROSITE" id="PS50893">
    <property type="entry name" value="ABC_TRANSPORTER_2"/>
    <property type="match status" value="2"/>
</dbReference>
<dbReference type="InterPro" id="IPR003439">
    <property type="entry name" value="ABC_transporter-like_ATP-bd"/>
</dbReference>
<evidence type="ECO:0000313" key="13">
    <source>
        <dbReference type="Proteomes" id="UP000321776"/>
    </source>
</evidence>
<evidence type="ECO:0000256" key="7">
    <source>
        <dbReference type="ARBA" id="ARBA00022741"/>
    </source>
</evidence>
<dbReference type="Gene3D" id="3.40.50.300">
    <property type="entry name" value="P-loop containing nucleotide triphosphate hydrolases"/>
    <property type="match status" value="2"/>
</dbReference>
<evidence type="ECO:0000256" key="4">
    <source>
        <dbReference type="ARBA" id="ARBA00022519"/>
    </source>
</evidence>
<organism evidence="12 13">
    <name type="scientific">Paraburkholderia azotifigens</name>
    <dbReference type="NCBI Taxonomy" id="2057004"/>
    <lineage>
        <taxon>Bacteria</taxon>
        <taxon>Pseudomonadati</taxon>
        <taxon>Pseudomonadota</taxon>
        <taxon>Betaproteobacteria</taxon>
        <taxon>Burkholderiales</taxon>
        <taxon>Burkholderiaceae</taxon>
        <taxon>Paraburkholderia</taxon>
    </lineage>
</organism>
<comment type="caution">
    <text evidence="12">The sequence shown here is derived from an EMBL/GenBank/DDBJ whole genome shotgun (WGS) entry which is preliminary data.</text>
</comment>
<dbReference type="PANTHER" id="PTHR43790:SF3">
    <property type="entry name" value="D-ALLOSE IMPORT ATP-BINDING PROTEIN ALSA-RELATED"/>
    <property type="match status" value="1"/>
</dbReference>
<dbReference type="PROSITE" id="PS00211">
    <property type="entry name" value="ABC_TRANSPORTER_1"/>
    <property type="match status" value="1"/>
</dbReference>
<protein>
    <submittedName>
        <fullName evidence="12">Sugar ABC transporter ATP-binding protein</fullName>
    </submittedName>
</protein>
<reference evidence="12 13" key="1">
    <citation type="journal article" date="2018" name="Int. J. Syst. Evol. Microbiol.">
        <title>Paraburkholderia azotifigens sp. nov., a nitrogen-fixing bacterium isolated from paddy soil.</title>
        <authorList>
            <person name="Choi G.M."/>
            <person name="Im W.T."/>
        </authorList>
    </citation>
    <scope>NUCLEOTIDE SEQUENCE [LARGE SCALE GENOMIC DNA]</scope>
    <source>
        <strain evidence="12 13">NF 2-5-3</strain>
    </source>
</reference>
<keyword evidence="5" id="KW-0762">Sugar transport</keyword>
<keyword evidence="4" id="KW-0997">Cell inner membrane</keyword>